<sequence>MMNCRGEGAVPRMINTSPETEVRRALQVQLALRFCWRYSSPVGFAPGRVGSGSMLNSVGWNLWDNESLNYGTSSANSTDFVGSGN</sequence>
<proteinExistence type="predicted"/>
<protein>
    <submittedName>
        <fullName evidence="1">Uncharacterized protein</fullName>
    </submittedName>
</protein>
<reference evidence="1 2" key="1">
    <citation type="journal article" date="2021" name="BMC Genomics">
        <title>Datura genome reveals duplications of psychoactive alkaloid biosynthetic genes and high mutation rate following tissue culture.</title>
        <authorList>
            <person name="Rajewski A."/>
            <person name="Carter-House D."/>
            <person name="Stajich J."/>
            <person name="Litt A."/>
        </authorList>
    </citation>
    <scope>NUCLEOTIDE SEQUENCE [LARGE SCALE GENOMIC DNA]</scope>
    <source>
        <strain evidence="1">AR-01</strain>
    </source>
</reference>
<dbReference type="EMBL" id="JACEIK010000935">
    <property type="protein sequence ID" value="MCD7464060.1"/>
    <property type="molecule type" value="Genomic_DNA"/>
</dbReference>
<evidence type="ECO:0000313" key="1">
    <source>
        <dbReference type="EMBL" id="MCD7464060.1"/>
    </source>
</evidence>
<accession>A0ABS8SYE3</accession>
<keyword evidence="2" id="KW-1185">Reference proteome</keyword>
<gene>
    <name evidence="1" type="ORF">HAX54_051990</name>
</gene>
<comment type="caution">
    <text evidence="1">The sequence shown here is derived from an EMBL/GenBank/DDBJ whole genome shotgun (WGS) entry which is preliminary data.</text>
</comment>
<organism evidence="1 2">
    <name type="scientific">Datura stramonium</name>
    <name type="common">Jimsonweed</name>
    <name type="synonym">Common thornapple</name>
    <dbReference type="NCBI Taxonomy" id="4076"/>
    <lineage>
        <taxon>Eukaryota</taxon>
        <taxon>Viridiplantae</taxon>
        <taxon>Streptophyta</taxon>
        <taxon>Embryophyta</taxon>
        <taxon>Tracheophyta</taxon>
        <taxon>Spermatophyta</taxon>
        <taxon>Magnoliopsida</taxon>
        <taxon>eudicotyledons</taxon>
        <taxon>Gunneridae</taxon>
        <taxon>Pentapetalae</taxon>
        <taxon>asterids</taxon>
        <taxon>lamiids</taxon>
        <taxon>Solanales</taxon>
        <taxon>Solanaceae</taxon>
        <taxon>Solanoideae</taxon>
        <taxon>Datureae</taxon>
        <taxon>Datura</taxon>
    </lineage>
</organism>
<evidence type="ECO:0000313" key="2">
    <source>
        <dbReference type="Proteomes" id="UP000823775"/>
    </source>
</evidence>
<name>A0ABS8SYE3_DATST</name>
<dbReference type="Proteomes" id="UP000823775">
    <property type="component" value="Unassembled WGS sequence"/>
</dbReference>